<sequence>MEVCGGAFSWWRMWLCPVTASPPAVVWSAGGEADSDGLDLGLEQPPRPAASQGLEVPASRGGGQPQAPRAESPRVPHHPPGRHLPPAAAQQPALRAARSRHRGVHRPQDEGGERGVIFQLHAAGTRGQRGYSALSRRDAQLRTLTQFRPLFDQRGLGPFRRTVSSTGFLFFLYC</sequence>
<reference evidence="3" key="1">
    <citation type="submission" date="2019-12" db="EMBL/GenBank/DDBJ databases">
        <title>An insight into the sialome of adult female Ixodes ricinus ticks feeding for 6 days.</title>
        <authorList>
            <person name="Perner J."/>
            <person name="Ribeiro J.M.C."/>
        </authorList>
    </citation>
    <scope>NUCLEOTIDE SEQUENCE</scope>
    <source>
        <strain evidence="3">Semi-engorged</strain>
        <tissue evidence="3">Salivary glands</tissue>
    </source>
</reference>
<accession>A0A6B0UYB6</accession>
<keyword evidence="2" id="KW-0732">Signal</keyword>
<evidence type="ECO:0000256" key="2">
    <source>
        <dbReference type="SAM" id="SignalP"/>
    </source>
</evidence>
<feature type="signal peptide" evidence="2">
    <location>
        <begin position="1"/>
        <end position="20"/>
    </location>
</feature>
<feature type="region of interest" description="Disordered" evidence="1">
    <location>
        <begin position="30"/>
        <end position="111"/>
    </location>
</feature>
<name>A0A6B0UYB6_IXORI</name>
<evidence type="ECO:0000256" key="1">
    <source>
        <dbReference type="SAM" id="MobiDB-lite"/>
    </source>
</evidence>
<dbReference type="EMBL" id="GIFC01012850">
    <property type="protein sequence ID" value="MXU94933.1"/>
    <property type="molecule type" value="Transcribed_RNA"/>
</dbReference>
<feature type="compositionally biased region" description="Low complexity" evidence="1">
    <location>
        <begin position="84"/>
        <end position="96"/>
    </location>
</feature>
<proteinExistence type="predicted"/>
<evidence type="ECO:0000313" key="3">
    <source>
        <dbReference type="EMBL" id="MXU94933.1"/>
    </source>
</evidence>
<organism evidence="3">
    <name type="scientific">Ixodes ricinus</name>
    <name type="common">Common tick</name>
    <name type="synonym">Acarus ricinus</name>
    <dbReference type="NCBI Taxonomy" id="34613"/>
    <lineage>
        <taxon>Eukaryota</taxon>
        <taxon>Metazoa</taxon>
        <taxon>Ecdysozoa</taxon>
        <taxon>Arthropoda</taxon>
        <taxon>Chelicerata</taxon>
        <taxon>Arachnida</taxon>
        <taxon>Acari</taxon>
        <taxon>Parasitiformes</taxon>
        <taxon>Ixodida</taxon>
        <taxon>Ixodoidea</taxon>
        <taxon>Ixodidae</taxon>
        <taxon>Ixodinae</taxon>
        <taxon>Ixodes</taxon>
    </lineage>
</organism>
<protein>
    <submittedName>
        <fullName evidence="3">Putative secreted protein</fullName>
    </submittedName>
</protein>
<feature type="chain" id="PRO_5025435144" evidence="2">
    <location>
        <begin position="21"/>
        <end position="174"/>
    </location>
</feature>
<dbReference type="AlphaFoldDB" id="A0A6B0UYB6"/>